<sequence length="1230" mass="128374">MSAAEANGPNPYSSSPGGGAGGKFRKKPYRRSHASTPYDRPPSSVRNLSGLLPTFGGEKSGNGGWLRRIVNPAQRIISASAHKLLGSVFQKRITRPPPPPTPTPPPPPPPSHEFVPGGQENQQEAFNRSSREHQSAVQDIQKVTSANDEGSFVTLETVLKRRTFSQSEIDRLTALLHARALDSSVANEVEKPEVFPSGFPDLDGGSSIIVQKADGNENYFPTVHAVLNGDVASPAELAKSYMGTRPSKVAPSGFREDPMLITTSQHTSKLPIMSLVPTSSNQRVVHENGYATPRSRGRSAIYSMARTPYSRVHQNTSLKILESMSKRGDVRLVAPQESELERIPGSSALKRRSSIFENDIGSVGPVRRIRHKPNLLYQKNNSLLSSASAASRLVSFPSTESNNKFSDQSVSNEGITVPSKNMSSSKSTEIASKILEQLDKIVSPPKEKSSVVRLASLRDKASLKLSPSDLHGKALKSLEHIDSSTFVEIASGSSKLDNSVSTSHQDSGASALQDIDKVEQGAPLQTCFGFDQLPPASNQSEETIANGHAMPNHKVRDLEETDNLTMPSAPKRQTFKMSAGEDYCDLDGDDQHNEAVPTKLVEESQKLNSKKMKPALATEADRNNESKPVSHWLKNGKTGGSPFTADSREKTVTFSLPGMTSAEKNLKPNQVASCKPVSETSNSEKELRVASSVFSFDMKASSANVEKPVTSVFAFASNGPITKDTEKFSGSSTANFASRSLLSESSSRCFSTISEGPVASVTKATELSKVDEKKDLSPGVLETSATPLNVTAPPTSGLFKFGVPSDPAAAASQPSLSLAAELNAPPLERPLGNLPLVASSTAQGSNGKSSLLQSSSNFVVQAPVFKFGSTTTPETMAVAPVEAQTKVVSGSGKALENPFSASSTSAMSSIFGFSSPASNSASSNTVGSVSFGVSNGFSQVQASTSSSGLSSSTQTVPQFGSSAPSFSFGLAGNNNNTSSGSFMFRSPPVFKFSSGTSLDENALPSLESTVASSSGSAATGLFGSLQTTAAPAFARPESSSSSPSTGFSFGAMSSSAGSISVGENISSTSSKSIFGSSGGSTSSNGPSNFTSNGCSPASSVAPIFGAAAPYSSPVFPFGQTSTGKNNDQMNAEDVMAEDTMTAATPSASLFGQQPVSPAPPPSSNFVFGSGASSPFQFGGQPSFAPPTNPSPLAASGSLGFNSSGGGSSFSLGTGGGDKSGRKIIRVKRRK</sequence>
<dbReference type="EMBL" id="CM042884">
    <property type="protein sequence ID" value="KAI4370717.1"/>
    <property type="molecule type" value="Genomic_DNA"/>
</dbReference>
<evidence type="ECO:0000313" key="2">
    <source>
        <dbReference type="Proteomes" id="UP001057402"/>
    </source>
</evidence>
<accession>A0ACB9R3Z7</accession>
<dbReference type="Proteomes" id="UP001057402">
    <property type="component" value="Chromosome 5"/>
</dbReference>
<proteinExistence type="predicted"/>
<protein>
    <submittedName>
        <fullName evidence="1">Uncharacterized protein</fullName>
    </submittedName>
</protein>
<gene>
    <name evidence="1" type="ORF">MLD38_019036</name>
</gene>
<comment type="caution">
    <text evidence="1">The sequence shown here is derived from an EMBL/GenBank/DDBJ whole genome shotgun (WGS) entry which is preliminary data.</text>
</comment>
<keyword evidence="2" id="KW-1185">Reference proteome</keyword>
<reference evidence="2" key="1">
    <citation type="journal article" date="2023" name="Front. Plant Sci.">
        <title>Chromosomal-level genome assembly of Melastoma candidum provides insights into trichome evolution.</title>
        <authorList>
            <person name="Zhong Y."/>
            <person name="Wu W."/>
            <person name="Sun C."/>
            <person name="Zou P."/>
            <person name="Liu Y."/>
            <person name="Dai S."/>
            <person name="Zhou R."/>
        </authorList>
    </citation>
    <scope>NUCLEOTIDE SEQUENCE [LARGE SCALE GENOMIC DNA]</scope>
</reference>
<organism evidence="1 2">
    <name type="scientific">Melastoma candidum</name>
    <dbReference type="NCBI Taxonomy" id="119954"/>
    <lineage>
        <taxon>Eukaryota</taxon>
        <taxon>Viridiplantae</taxon>
        <taxon>Streptophyta</taxon>
        <taxon>Embryophyta</taxon>
        <taxon>Tracheophyta</taxon>
        <taxon>Spermatophyta</taxon>
        <taxon>Magnoliopsida</taxon>
        <taxon>eudicotyledons</taxon>
        <taxon>Gunneridae</taxon>
        <taxon>Pentapetalae</taxon>
        <taxon>rosids</taxon>
        <taxon>malvids</taxon>
        <taxon>Myrtales</taxon>
        <taxon>Melastomataceae</taxon>
        <taxon>Melastomatoideae</taxon>
        <taxon>Melastomateae</taxon>
        <taxon>Melastoma</taxon>
    </lineage>
</organism>
<evidence type="ECO:0000313" key="1">
    <source>
        <dbReference type="EMBL" id="KAI4370717.1"/>
    </source>
</evidence>
<name>A0ACB9R3Z7_9MYRT</name>